<protein>
    <recommendedName>
        <fullName evidence="1">Helitron helicase-like domain-containing protein</fullName>
    </recommendedName>
</protein>
<dbReference type="AlphaFoldDB" id="A0A820EJQ5"/>
<proteinExistence type="predicted"/>
<gene>
    <name evidence="2" type="ORF">FNK824_LOCUS38561</name>
</gene>
<sequence length="210" mass="24176">VLPENLPSTYERAEIVASHPVATAKFFHHLISSILAALIDGGPSGGVLGKIKAYFGTVESQGRGSLHLRILIWLDHDLTPVDLKNNVQNENFKEKLITYLEDIVKEDLDKFRETILINSNDQHHYTTYEFQKIYLIGIENYLEKCLQDAKTQQENGSNMIENQTYAQIHEFEDDLDVLNEHFLIESAENNKMVFVNSRIDYQHRDNTLNN</sequence>
<comment type="caution">
    <text evidence="2">The sequence shown here is derived from an EMBL/GenBank/DDBJ whole genome shotgun (WGS) entry which is preliminary data.</text>
</comment>
<dbReference type="EMBL" id="CAJOBE010022325">
    <property type="protein sequence ID" value="CAF4249770.1"/>
    <property type="molecule type" value="Genomic_DNA"/>
</dbReference>
<organism evidence="2 3">
    <name type="scientific">Rotaria sordida</name>
    <dbReference type="NCBI Taxonomy" id="392033"/>
    <lineage>
        <taxon>Eukaryota</taxon>
        <taxon>Metazoa</taxon>
        <taxon>Spiralia</taxon>
        <taxon>Gnathifera</taxon>
        <taxon>Rotifera</taxon>
        <taxon>Eurotatoria</taxon>
        <taxon>Bdelloidea</taxon>
        <taxon>Philodinida</taxon>
        <taxon>Philodinidae</taxon>
        <taxon>Rotaria</taxon>
    </lineage>
</organism>
<reference evidence="2" key="1">
    <citation type="submission" date="2021-02" db="EMBL/GenBank/DDBJ databases">
        <authorList>
            <person name="Nowell W R."/>
        </authorList>
    </citation>
    <scope>NUCLEOTIDE SEQUENCE</scope>
</reference>
<dbReference type="Pfam" id="PF14214">
    <property type="entry name" value="Helitron_like_N"/>
    <property type="match status" value="1"/>
</dbReference>
<name>A0A820EJQ5_9BILA</name>
<dbReference type="InterPro" id="IPR025476">
    <property type="entry name" value="Helitron_helicase-like"/>
</dbReference>
<evidence type="ECO:0000313" key="2">
    <source>
        <dbReference type="EMBL" id="CAF4249770.1"/>
    </source>
</evidence>
<evidence type="ECO:0000313" key="3">
    <source>
        <dbReference type="Proteomes" id="UP000663874"/>
    </source>
</evidence>
<dbReference type="Proteomes" id="UP000663874">
    <property type="component" value="Unassembled WGS sequence"/>
</dbReference>
<feature type="domain" description="Helitron helicase-like" evidence="1">
    <location>
        <begin position="13"/>
        <end position="72"/>
    </location>
</feature>
<accession>A0A820EJQ5</accession>
<evidence type="ECO:0000259" key="1">
    <source>
        <dbReference type="Pfam" id="PF14214"/>
    </source>
</evidence>
<feature type="non-terminal residue" evidence="2">
    <location>
        <position position="210"/>
    </location>
</feature>